<feature type="compositionally biased region" description="Basic and acidic residues" evidence="1">
    <location>
        <begin position="1"/>
        <end position="14"/>
    </location>
</feature>
<keyword evidence="3" id="KW-1185">Reference proteome</keyword>
<dbReference type="EMBL" id="JBFXLR010000017">
    <property type="protein sequence ID" value="KAL2851806.1"/>
    <property type="molecule type" value="Genomic_DNA"/>
</dbReference>
<comment type="caution">
    <text evidence="2">The sequence shown here is derived from an EMBL/GenBank/DDBJ whole genome shotgun (WGS) entry which is preliminary data.</text>
</comment>
<organism evidence="2 3">
    <name type="scientific">Aspergillus pseudodeflectus</name>
    <dbReference type="NCBI Taxonomy" id="176178"/>
    <lineage>
        <taxon>Eukaryota</taxon>
        <taxon>Fungi</taxon>
        <taxon>Dikarya</taxon>
        <taxon>Ascomycota</taxon>
        <taxon>Pezizomycotina</taxon>
        <taxon>Eurotiomycetes</taxon>
        <taxon>Eurotiomycetidae</taxon>
        <taxon>Eurotiales</taxon>
        <taxon>Aspergillaceae</taxon>
        <taxon>Aspergillus</taxon>
        <taxon>Aspergillus subgen. Nidulantes</taxon>
    </lineage>
</organism>
<dbReference type="Proteomes" id="UP001610444">
    <property type="component" value="Unassembled WGS sequence"/>
</dbReference>
<accession>A0ABR4KHR9</accession>
<proteinExistence type="predicted"/>
<dbReference type="GeneID" id="98164761"/>
<evidence type="ECO:0000256" key="1">
    <source>
        <dbReference type="SAM" id="MobiDB-lite"/>
    </source>
</evidence>
<evidence type="ECO:0000313" key="2">
    <source>
        <dbReference type="EMBL" id="KAL2851806.1"/>
    </source>
</evidence>
<name>A0ABR4KHR9_9EURO</name>
<reference evidence="2 3" key="1">
    <citation type="submission" date="2024-07" db="EMBL/GenBank/DDBJ databases">
        <title>Section-level genome sequencing and comparative genomics of Aspergillus sections Usti and Cavernicolus.</title>
        <authorList>
            <consortium name="Lawrence Berkeley National Laboratory"/>
            <person name="Nybo J.L."/>
            <person name="Vesth T.C."/>
            <person name="Theobald S."/>
            <person name="Frisvad J.C."/>
            <person name="Larsen T.O."/>
            <person name="Kjaerboelling I."/>
            <person name="Rothschild-Mancinelli K."/>
            <person name="Lyhne E.K."/>
            <person name="Kogle M.E."/>
            <person name="Barry K."/>
            <person name="Clum A."/>
            <person name="Na H."/>
            <person name="Ledsgaard L."/>
            <person name="Lin J."/>
            <person name="Lipzen A."/>
            <person name="Kuo A."/>
            <person name="Riley R."/>
            <person name="Mondo S."/>
            <person name="LaButti K."/>
            <person name="Haridas S."/>
            <person name="Pangalinan J."/>
            <person name="Salamov A.A."/>
            <person name="Simmons B.A."/>
            <person name="Magnuson J.K."/>
            <person name="Chen J."/>
            <person name="Drula E."/>
            <person name="Henrissat B."/>
            <person name="Wiebenga A."/>
            <person name="Lubbers R.J."/>
            <person name="Gomes A.C."/>
            <person name="Macurrencykelacurrency M.R."/>
            <person name="Stajich J."/>
            <person name="Grigoriev I.V."/>
            <person name="Mortensen U.H."/>
            <person name="De vries R.P."/>
            <person name="Baker S.E."/>
            <person name="Andersen M.R."/>
        </authorList>
    </citation>
    <scope>NUCLEOTIDE SEQUENCE [LARGE SCALE GENOMIC DNA]</scope>
    <source>
        <strain evidence="2 3">CBS 756.74</strain>
    </source>
</reference>
<feature type="region of interest" description="Disordered" evidence="1">
    <location>
        <begin position="1"/>
        <end position="20"/>
    </location>
</feature>
<protein>
    <submittedName>
        <fullName evidence="2">Uncharacterized protein</fullName>
    </submittedName>
</protein>
<sequence length="160" mass="18141">MFRANERWSKRDGGFEGAEDAPVIGGQWGCPTFELTVSNETKRSLHRVGANARFAMFSILDPPLSDRRLDLVWRKKTRVCTETSARIGKLGTLRVIKTEEAGWQSSLVRRFESAILQIPWETDDYRRGNGGTERLLQITATAWVGRDACHVKPCSKNRTM</sequence>
<gene>
    <name evidence="2" type="ORF">BJX68DRAFT_68071</name>
</gene>
<evidence type="ECO:0000313" key="3">
    <source>
        <dbReference type="Proteomes" id="UP001610444"/>
    </source>
</evidence>
<dbReference type="RefSeq" id="XP_070900063.1">
    <property type="nucleotide sequence ID" value="XM_071049597.1"/>
</dbReference>